<dbReference type="AlphaFoldDB" id="A0A0L9TGX2"/>
<dbReference type="Gramene" id="KOM29379">
    <property type="protein sequence ID" value="KOM29379"/>
    <property type="gene ID" value="LR48_Vigan661s001600"/>
</dbReference>
<dbReference type="InterPro" id="IPR035897">
    <property type="entry name" value="Toll_tir_struct_dom_sf"/>
</dbReference>
<evidence type="ECO:0000313" key="4">
    <source>
        <dbReference type="Proteomes" id="UP000053144"/>
    </source>
</evidence>
<dbReference type="OMA" id="ENIMECQ"/>
<accession>A0A0L9TGX2</accession>
<dbReference type="PROSITE" id="PS50104">
    <property type="entry name" value="TIR"/>
    <property type="match status" value="1"/>
</dbReference>
<organism evidence="3 4">
    <name type="scientific">Phaseolus angularis</name>
    <name type="common">Azuki bean</name>
    <name type="synonym">Vigna angularis</name>
    <dbReference type="NCBI Taxonomy" id="3914"/>
    <lineage>
        <taxon>Eukaryota</taxon>
        <taxon>Viridiplantae</taxon>
        <taxon>Streptophyta</taxon>
        <taxon>Embryophyta</taxon>
        <taxon>Tracheophyta</taxon>
        <taxon>Spermatophyta</taxon>
        <taxon>Magnoliopsida</taxon>
        <taxon>eudicotyledons</taxon>
        <taxon>Gunneridae</taxon>
        <taxon>Pentapetalae</taxon>
        <taxon>rosids</taxon>
        <taxon>fabids</taxon>
        <taxon>Fabales</taxon>
        <taxon>Fabaceae</taxon>
        <taxon>Papilionoideae</taxon>
        <taxon>50 kb inversion clade</taxon>
        <taxon>NPAAA clade</taxon>
        <taxon>indigoferoid/millettioid clade</taxon>
        <taxon>Phaseoleae</taxon>
        <taxon>Vigna</taxon>
    </lineage>
</organism>
<gene>
    <name evidence="3" type="ORF">LR48_Vigan661s001600</name>
</gene>
<protein>
    <recommendedName>
        <fullName evidence="2">TIR domain-containing protein</fullName>
    </recommendedName>
</protein>
<proteinExistence type="predicted"/>
<evidence type="ECO:0000313" key="3">
    <source>
        <dbReference type="EMBL" id="KOM29379.1"/>
    </source>
</evidence>
<name>A0A0L9TGX2_PHAAN</name>
<dbReference type="PANTHER" id="PTHR32009:SF160">
    <property type="entry name" value="DISEASE RESISTANCE PROTEIN (TIR-NBS-LRR CLASS)"/>
    <property type="match status" value="1"/>
</dbReference>
<dbReference type="SUPFAM" id="SSF52200">
    <property type="entry name" value="Toll/Interleukin receptor TIR domain"/>
    <property type="match status" value="1"/>
</dbReference>
<dbReference type="FunFam" id="3.40.50.10140:FF:000007">
    <property type="entry name" value="Disease resistance protein (TIR-NBS-LRR class)"/>
    <property type="match status" value="1"/>
</dbReference>
<dbReference type="PANTHER" id="PTHR32009">
    <property type="entry name" value="TMV RESISTANCE PROTEIN N-LIKE"/>
    <property type="match status" value="1"/>
</dbReference>
<dbReference type="Pfam" id="PF01582">
    <property type="entry name" value="TIR"/>
    <property type="match status" value="1"/>
</dbReference>
<keyword evidence="1" id="KW-0520">NAD</keyword>
<feature type="domain" description="TIR" evidence="2">
    <location>
        <begin position="25"/>
        <end position="169"/>
    </location>
</feature>
<dbReference type="SMART" id="SM00255">
    <property type="entry name" value="TIR"/>
    <property type="match status" value="1"/>
</dbReference>
<dbReference type="Proteomes" id="UP000053144">
    <property type="component" value="Unassembled WGS sequence"/>
</dbReference>
<reference evidence="4" key="1">
    <citation type="journal article" date="2015" name="Proc. Natl. Acad. Sci. U.S.A.">
        <title>Genome sequencing of adzuki bean (Vigna angularis) provides insight into high starch and low fat accumulation and domestication.</title>
        <authorList>
            <person name="Yang K."/>
            <person name="Tian Z."/>
            <person name="Chen C."/>
            <person name="Luo L."/>
            <person name="Zhao B."/>
            <person name="Wang Z."/>
            <person name="Yu L."/>
            <person name="Li Y."/>
            <person name="Sun Y."/>
            <person name="Li W."/>
            <person name="Chen Y."/>
            <person name="Li Y."/>
            <person name="Zhang Y."/>
            <person name="Ai D."/>
            <person name="Zhao J."/>
            <person name="Shang C."/>
            <person name="Ma Y."/>
            <person name="Wu B."/>
            <person name="Wang M."/>
            <person name="Gao L."/>
            <person name="Sun D."/>
            <person name="Zhang P."/>
            <person name="Guo F."/>
            <person name="Wang W."/>
            <person name="Li Y."/>
            <person name="Wang J."/>
            <person name="Varshney R.K."/>
            <person name="Wang J."/>
            <person name="Ling H.Q."/>
            <person name="Wan P."/>
        </authorList>
    </citation>
    <scope>NUCLEOTIDE SEQUENCE</scope>
    <source>
        <strain evidence="4">cv. Jingnong 6</strain>
    </source>
</reference>
<dbReference type="InterPro" id="IPR000157">
    <property type="entry name" value="TIR_dom"/>
</dbReference>
<dbReference type="Gene3D" id="3.40.50.10140">
    <property type="entry name" value="Toll/interleukin-1 receptor homology (TIR) domain"/>
    <property type="match status" value="1"/>
</dbReference>
<sequence>MSLSGSDDEMEMDFLRDRYQEMDGGNFEVFLSFRGEDTRASFTSHLYTALQNAGIFVFKDDESLSRGKQISPSLRLAIEESRISIVVFSKNYAESIWCMKELEKIMECHRTIGNVVIPVFYDVDPSEVRHQRGDFGKAFRRLLSKFSIEKEVKVLDWKQLWWKTLREICDISALQIIFSSWTERRDKLDNRWKKTLLVQISKILDLNPRWKMKIADSIESIVSQSTRGLLEGDEIPFRKEKVDDVKDFLVKQWTEVFFEPVSISEVALLDPCGETKIANAIKLNLEHCREALFEAAGISRNLVLNFCEETEITNAIELHMKHWMDAFSKDDGTVLHSGYPCVHIQGLGNSITFMESDFQSRLETVYSEISSLKLHWREKVLKAYGNELYSR</sequence>
<evidence type="ECO:0000256" key="1">
    <source>
        <dbReference type="ARBA" id="ARBA00023027"/>
    </source>
</evidence>
<dbReference type="GO" id="GO:0007165">
    <property type="term" value="P:signal transduction"/>
    <property type="evidence" value="ECO:0007669"/>
    <property type="project" value="InterPro"/>
</dbReference>
<dbReference type="EMBL" id="KQ258482">
    <property type="protein sequence ID" value="KOM29379.1"/>
    <property type="molecule type" value="Genomic_DNA"/>
</dbReference>
<evidence type="ECO:0000259" key="2">
    <source>
        <dbReference type="PROSITE" id="PS50104"/>
    </source>
</evidence>